<dbReference type="PANTHER" id="PTHR12419">
    <property type="entry name" value="OTU DOMAIN CONTAINING PROTEIN"/>
    <property type="match status" value="1"/>
</dbReference>
<dbReference type="STRING" id="1173061.A0A0J9XDD9"/>
<dbReference type="Proteomes" id="UP000242525">
    <property type="component" value="Unassembled WGS sequence"/>
</dbReference>
<feature type="region of interest" description="Disordered" evidence="1">
    <location>
        <begin position="1"/>
        <end position="165"/>
    </location>
</feature>
<sequence>MSSFQETEEELLTRHRKEQRDLVNTTTSLKKQATKGEKKKKKEILKQIETMETELKQRHAAELKDLNSNNNSTTNDKPSATEEEDEESDDEFSPEKLLAQLELDKQRELEEEEKKKAAKAAAKAQQQSNSSDNQQPKAKRNRRKEKIAAREAANKKLSEQAQLEADQQPDLRKIELENMNSILSIRKLKVHEVPADGHCLFASVADQLKVRHNITKTVQELRSAAAEHIRKHPNDFSPFLFDETTMTIKEIEPYCEELENTAIWGGDLEITAFSQIFDCPITVIINGQSPFAANPEGKNPELKLAYYKHSFGLGEHYNSLRDA</sequence>
<dbReference type="CDD" id="cd22762">
    <property type="entry name" value="OTU_fungi_OTU2-like"/>
    <property type="match status" value="1"/>
</dbReference>
<comment type="caution">
    <text evidence="3">The sequence shown here is derived from an EMBL/GenBank/DDBJ whole genome shotgun (WGS) entry which is preliminary data.</text>
</comment>
<evidence type="ECO:0000259" key="2">
    <source>
        <dbReference type="PROSITE" id="PS50802"/>
    </source>
</evidence>
<keyword evidence="4" id="KW-1185">Reference proteome</keyword>
<protein>
    <recommendedName>
        <fullName evidence="2">OTU domain-containing protein</fullName>
    </recommendedName>
</protein>
<proteinExistence type="predicted"/>
<dbReference type="PANTHER" id="PTHR12419:SF10">
    <property type="entry name" value="DEUBIQUITINASE OTUD6B"/>
    <property type="match status" value="1"/>
</dbReference>
<dbReference type="OrthoDB" id="415023at2759"/>
<dbReference type="GO" id="GO:0016579">
    <property type="term" value="P:protein deubiquitination"/>
    <property type="evidence" value="ECO:0007669"/>
    <property type="project" value="TreeGrafter"/>
</dbReference>
<feature type="compositionally biased region" description="Basic and acidic residues" evidence="1">
    <location>
        <begin position="146"/>
        <end position="158"/>
    </location>
</feature>
<evidence type="ECO:0000256" key="1">
    <source>
        <dbReference type="SAM" id="MobiDB-lite"/>
    </source>
</evidence>
<dbReference type="InterPro" id="IPR050704">
    <property type="entry name" value="Peptidase_C85-like"/>
</dbReference>
<feature type="compositionally biased region" description="Low complexity" evidence="1">
    <location>
        <begin position="66"/>
        <end position="77"/>
    </location>
</feature>
<reference evidence="3" key="1">
    <citation type="submission" date="2014-03" db="EMBL/GenBank/DDBJ databases">
        <authorList>
            <person name="Casaregola S."/>
        </authorList>
    </citation>
    <scope>NUCLEOTIDE SEQUENCE [LARGE SCALE GENOMIC DNA]</scope>
    <source>
        <strain evidence="3">CLIB 918</strain>
    </source>
</reference>
<dbReference type="PROSITE" id="PS50802">
    <property type="entry name" value="OTU"/>
    <property type="match status" value="1"/>
</dbReference>
<accession>A0A0J9XDD9</accession>
<organism evidence="3 4">
    <name type="scientific">Geotrichum candidum</name>
    <name type="common">Oospora lactis</name>
    <name type="synonym">Dipodascus geotrichum</name>
    <dbReference type="NCBI Taxonomy" id="1173061"/>
    <lineage>
        <taxon>Eukaryota</taxon>
        <taxon>Fungi</taxon>
        <taxon>Dikarya</taxon>
        <taxon>Ascomycota</taxon>
        <taxon>Saccharomycotina</taxon>
        <taxon>Dipodascomycetes</taxon>
        <taxon>Dipodascales</taxon>
        <taxon>Dipodascaceae</taxon>
        <taxon>Geotrichum</taxon>
    </lineage>
</organism>
<evidence type="ECO:0000313" key="4">
    <source>
        <dbReference type="Proteomes" id="UP000242525"/>
    </source>
</evidence>
<feature type="domain" description="OTU" evidence="2">
    <location>
        <begin position="188"/>
        <end position="323"/>
    </location>
</feature>
<dbReference type="AlphaFoldDB" id="A0A0J9XDD9"/>
<dbReference type="EMBL" id="CCBN010000010">
    <property type="protein sequence ID" value="CDO55265.1"/>
    <property type="molecule type" value="Genomic_DNA"/>
</dbReference>
<dbReference type="InterPro" id="IPR003323">
    <property type="entry name" value="OTU_dom"/>
</dbReference>
<feature type="compositionally biased region" description="Acidic residues" evidence="1">
    <location>
        <begin position="81"/>
        <end position="92"/>
    </location>
</feature>
<feature type="compositionally biased region" description="Acidic residues" evidence="1">
    <location>
        <begin position="1"/>
        <end position="10"/>
    </location>
</feature>
<dbReference type="Gene3D" id="3.90.70.80">
    <property type="match status" value="1"/>
</dbReference>
<dbReference type="InterPro" id="IPR038765">
    <property type="entry name" value="Papain-like_cys_pep_sf"/>
</dbReference>
<dbReference type="InterPro" id="IPR049771">
    <property type="entry name" value="OTU2-like_OTU"/>
</dbReference>
<gene>
    <name evidence="3" type="ORF">BN980_GECA10s02441g</name>
</gene>
<dbReference type="GO" id="GO:0004843">
    <property type="term" value="F:cysteine-type deubiquitinase activity"/>
    <property type="evidence" value="ECO:0007669"/>
    <property type="project" value="TreeGrafter"/>
</dbReference>
<dbReference type="Pfam" id="PF02338">
    <property type="entry name" value="OTU"/>
    <property type="match status" value="1"/>
</dbReference>
<feature type="compositionally biased region" description="Basic and acidic residues" evidence="1">
    <location>
        <begin position="102"/>
        <end position="115"/>
    </location>
</feature>
<feature type="compositionally biased region" description="Basic and acidic residues" evidence="1">
    <location>
        <begin position="53"/>
        <end position="65"/>
    </location>
</feature>
<evidence type="ECO:0000313" key="3">
    <source>
        <dbReference type="EMBL" id="CDO55265.1"/>
    </source>
</evidence>
<name>A0A0J9XDD9_GEOCN</name>
<dbReference type="SUPFAM" id="SSF54001">
    <property type="entry name" value="Cysteine proteinases"/>
    <property type="match status" value="1"/>
</dbReference>